<feature type="transmembrane region" description="Helical" evidence="1">
    <location>
        <begin position="46"/>
        <end position="72"/>
    </location>
</feature>
<name>A0AAE3FX30_9EURY</name>
<dbReference type="InterPro" id="IPR055894">
    <property type="entry name" value="DUF7471"/>
</dbReference>
<dbReference type="Pfam" id="PF24283">
    <property type="entry name" value="DUF7471"/>
    <property type="match status" value="1"/>
</dbReference>
<keyword evidence="3" id="KW-1185">Reference proteome</keyword>
<gene>
    <name evidence="2" type="ORF">AArcSt2_09470</name>
</gene>
<keyword evidence="1" id="KW-1133">Transmembrane helix</keyword>
<feature type="transmembrane region" description="Helical" evidence="1">
    <location>
        <begin position="78"/>
        <end position="98"/>
    </location>
</feature>
<organism evidence="2 3">
    <name type="scientific">Natronocalculus amylovorans</name>
    <dbReference type="NCBI Taxonomy" id="2917812"/>
    <lineage>
        <taxon>Archaea</taxon>
        <taxon>Methanobacteriati</taxon>
        <taxon>Methanobacteriota</taxon>
        <taxon>Stenosarchaea group</taxon>
        <taxon>Halobacteria</taxon>
        <taxon>Halobacteriales</taxon>
        <taxon>Haloferacaceae</taxon>
        <taxon>Natronocalculus</taxon>
    </lineage>
</organism>
<evidence type="ECO:0000256" key="1">
    <source>
        <dbReference type="SAM" id="Phobius"/>
    </source>
</evidence>
<dbReference type="AlphaFoldDB" id="A0AAE3FX30"/>
<protein>
    <submittedName>
        <fullName evidence="2">Uncharacterized protein</fullName>
    </submittedName>
</protein>
<dbReference type="Proteomes" id="UP001203207">
    <property type="component" value="Unassembled WGS sequence"/>
</dbReference>
<evidence type="ECO:0000313" key="2">
    <source>
        <dbReference type="EMBL" id="MCL9817172.1"/>
    </source>
</evidence>
<dbReference type="EMBL" id="JAKRVX010000003">
    <property type="protein sequence ID" value="MCL9817172.1"/>
    <property type="molecule type" value="Genomic_DNA"/>
</dbReference>
<comment type="caution">
    <text evidence="2">The sequence shown here is derived from an EMBL/GenBank/DDBJ whole genome shotgun (WGS) entry which is preliminary data.</text>
</comment>
<reference evidence="2" key="2">
    <citation type="submission" date="2022-02" db="EMBL/GenBank/DDBJ databases">
        <authorList>
            <person name="Elcheninov A.G."/>
            <person name="Sorokin D.Y."/>
            <person name="Kublanov I.V."/>
        </authorList>
    </citation>
    <scope>NUCLEOTIDE SEQUENCE</scope>
    <source>
        <strain evidence="2">AArc-St2</strain>
    </source>
</reference>
<proteinExistence type="predicted"/>
<reference evidence="2" key="1">
    <citation type="journal article" date="2022" name="Syst. Appl. Microbiol.">
        <title>Natronocalculus amylovorans gen. nov., sp. nov., and Natranaeroarchaeum aerophilus sp. nov., dominant culturable amylolytic natronoarchaea from hypersaline soda lakes in southwestern Siberia.</title>
        <authorList>
            <person name="Sorokin D.Y."/>
            <person name="Elcheninov A.G."/>
            <person name="Khizhniak T.V."/>
            <person name="Koenen M."/>
            <person name="Bale N.J."/>
            <person name="Damste J.S.S."/>
            <person name="Kublanov I.V."/>
        </authorList>
    </citation>
    <scope>NUCLEOTIDE SEQUENCE</scope>
    <source>
        <strain evidence="2">AArc-St2</strain>
    </source>
</reference>
<evidence type="ECO:0000313" key="3">
    <source>
        <dbReference type="Proteomes" id="UP001203207"/>
    </source>
</evidence>
<dbReference type="RefSeq" id="WP_174653718.1">
    <property type="nucleotide sequence ID" value="NZ_JAKRVX010000003.1"/>
</dbReference>
<sequence>MVLAPAHIPAEPNTTLLLVVGVAGVLSAIVFLISVAAFFRRQSVAYLLLAVAFGLLFGRALVAFLAIGGIVSMANHHLIEHAIDALMAAVVIVAIYYARRVEKQVSEASYE</sequence>
<keyword evidence="1" id="KW-0472">Membrane</keyword>
<keyword evidence="1" id="KW-0812">Transmembrane</keyword>
<accession>A0AAE3FX30</accession>
<feature type="transmembrane region" description="Helical" evidence="1">
    <location>
        <begin position="16"/>
        <end position="39"/>
    </location>
</feature>